<comment type="subcellular location">
    <subcellularLocation>
        <location evidence="1">Membrane</location>
    </subcellularLocation>
</comment>
<keyword evidence="5" id="KW-0677">Repeat</keyword>
<dbReference type="OrthoDB" id="9802086at2"/>
<evidence type="ECO:0000256" key="4">
    <source>
        <dbReference type="ARBA" id="ARBA00022729"/>
    </source>
</evidence>
<evidence type="ECO:0000256" key="6">
    <source>
        <dbReference type="ARBA" id="ARBA00023136"/>
    </source>
</evidence>
<feature type="domain" description="POTRA" evidence="10">
    <location>
        <begin position="391"/>
        <end position="466"/>
    </location>
</feature>
<dbReference type="InterPro" id="IPR039910">
    <property type="entry name" value="D15-like"/>
</dbReference>
<dbReference type="GO" id="GO:0071709">
    <property type="term" value="P:membrane assembly"/>
    <property type="evidence" value="ECO:0007669"/>
    <property type="project" value="InterPro"/>
</dbReference>
<dbReference type="InterPro" id="IPR034746">
    <property type="entry name" value="POTRA"/>
</dbReference>
<dbReference type="InterPro" id="IPR000184">
    <property type="entry name" value="Bac_surfAg_D15"/>
</dbReference>
<sequence length="862" mass="97322">MKRLRYQLPYSQSYTVQLQLPQSFLLALALMMAPLAAAFAQTANDSIPVLEYGEPLEFEIGGVKVVGADFSDDNAIISIAGFRVGDKIRIPGPDVQKAIKALWKLRLFTDVQVVKEKTIGDIVFLEIHVQERPRLTRHSYRGVKKSVHDDLNDEVNKYLLKGGIVTENVKVNAREAIEEYFIGKGFLDARATVTEITDSIRANSVRLVFDIDRGDKVKIRNIEFVGNNNVKGKKLRKKMEDTKEKRRLFASSKFIKAEYEEDKDAIIAFYNTLGYRDAQIVKDSLWRDADGLLNTRITIDEGNQYYFRNISWKGNSIYDEQTLASVLSIEKGDIYNQELLQTRLSFSQDGRDVSTLYMDNGYLFFQVDPIEVSVENDSIDLEIRIFEGPQATIDKVVIEGNDRTHEHVIRRQIRTKPGQKFSRSDIIRSQRELMNLNYFNPETLGINTPVNPQRGTVDIEYTVEEKPSDQLELSAGWGGIQGVIGTLGVSFNNFSLRNIFNKESWKPLPQGDGQRLSLRAQTNGDFFQSYNASFTEPWLGGKKPNSLTVAGFFNRFAFGARGTESYRSLSIKQATVSLGSRLKWPDDNFVASTSLNIQTLSLDDWAQNFSTDQGERVDNGNFNNFSITQTIVRSTVNDPIFPKDGARVSLSVQLTPPYSLFNPDRDYASETVSERFRFVEYHKWRLDVDWYTPIVGDLIFKAQAKIGLIGFYDSRIGTSPFERFQLGGDGINNQQFGFAGVNIISLRGYEVTDLPANIGPNGQQLATPVYNKYTVELRYPISLNPSSTIYVLAFAQGGNAWQSTKEFNPFDLRRSAGMGLRVFLPMFGTLGFDYGIGFDKPGAERSLKGLGDFNIILGFEPE</sequence>
<feature type="signal peptide" evidence="9">
    <location>
        <begin position="1"/>
        <end position="40"/>
    </location>
</feature>
<dbReference type="RefSeq" id="WP_147168829.1">
    <property type="nucleotide sequence ID" value="NZ_VOOR01000045.1"/>
</dbReference>
<dbReference type="EMBL" id="VOOR01000045">
    <property type="protein sequence ID" value="TXB61787.1"/>
    <property type="molecule type" value="Genomic_DNA"/>
</dbReference>
<dbReference type="InterPro" id="IPR023707">
    <property type="entry name" value="OM_assembly_BamA"/>
</dbReference>
<keyword evidence="6" id="KW-0472">Membrane</keyword>
<accession>A0A5C6RHY2</accession>
<feature type="chain" id="PRO_5022805877" description="Outer membrane protein assembly factor BamA" evidence="9">
    <location>
        <begin position="41"/>
        <end position="862"/>
    </location>
</feature>
<evidence type="ECO:0000256" key="2">
    <source>
        <dbReference type="ARBA" id="ARBA00022452"/>
    </source>
</evidence>
<keyword evidence="4 9" id="KW-0732">Signal</keyword>
<name>A0A5C6RHY2_9BACT</name>
<dbReference type="InterPro" id="IPR010827">
    <property type="entry name" value="BamA/TamA_POTRA"/>
</dbReference>
<organism evidence="11 12">
    <name type="scientific">Phaeodactylibacter luteus</name>
    <dbReference type="NCBI Taxonomy" id="1564516"/>
    <lineage>
        <taxon>Bacteria</taxon>
        <taxon>Pseudomonadati</taxon>
        <taxon>Bacteroidota</taxon>
        <taxon>Saprospiria</taxon>
        <taxon>Saprospirales</taxon>
        <taxon>Haliscomenobacteraceae</taxon>
        <taxon>Phaeodactylibacter</taxon>
    </lineage>
</organism>
<keyword evidence="2" id="KW-1134">Transmembrane beta strand</keyword>
<keyword evidence="12" id="KW-1185">Reference proteome</keyword>
<evidence type="ECO:0000256" key="9">
    <source>
        <dbReference type="SAM" id="SignalP"/>
    </source>
</evidence>
<dbReference type="PIRSF" id="PIRSF006076">
    <property type="entry name" value="OM_assembly_OMP85"/>
    <property type="match status" value="1"/>
</dbReference>
<keyword evidence="3" id="KW-0812">Transmembrane</keyword>
<evidence type="ECO:0000259" key="10">
    <source>
        <dbReference type="PROSITE" id="PS51779"/>
    </source>
</evidence>
<evidence type="ECO:0000313" key="12">
    <source>
        <dbReference type="Proteomes" id="UP000321580"/>
    </source>
</evidence>
<evidence type="ECO:0000256" key="3">
    <source>
        <dbReference type="ARBA" id="ARBA00022692"/>
    </source>
</evidence>
<dbReference type="NCBIfam" id="TIGR03303">
    <property type="entry name" value="OM_YaeT"/>
    <property type="match status" value="1"/>
</dbReference>
<dbReference type="Gene3D" id="3.10.20.310">
    <property type="entry name" value="membrane protein fhac"/>
    <property type="match status" value="4"/>
</dbReference>
<proteinExistence type="predicted"/>
<dbReference type="Gene3D" id="2.40.160.50">
    <property type="entry name" value="membrane protein fhac: a member of the omp85/tpsb transporter family"/>
    <property type="match status" value="1"/>
</dbReference>
<feature type="domain" description="POTRA" evidence="10">
    <location>
        <begin position="58"/>
        <end position="132"/>
    </location>
</feature>
<dbReference type="Pfam" id="PF07244">
    <property type="entry name" value="POTRA"/>
    <property type="match status" value="3"/>
</dbReference>
<evidence type="ECO:0000256" key="8">
    <source>
        <dbReference type="NCBIfam" id="TIGR03303"/>
    </source>
</evidence>
<evidence type="ECO:0000313" key="11">
    <source>
        <dbReference type="EMBL" id="TXB61787.1"/>
    </source>
</evidence>
<dbReference type="AlphaFoldDB" id="A0A5C6RHY2"/>
<dbReference type="Pfam" id="PF01103">
    <property type="entry name" value="Omp85"/>
    <property type="match status" value="1"/>
</dbReference>
<evidence type="ECO:0000256" key="5">
    <source>
        <dbReference type="ARBA" id="ARBA00022737"/>
    </source>
</evidence>
<reference evidence="11 12" key="1">
    <citation type="submission" date="2019-08" db="EMBL/GenBank/DDBJ databases">
        <title>Genome of Phaeodactylibacter luteus.</title>
        <authorList>
            <person name="Bowman J.P."/>
        </authorList>
    </citation>
    <scope>NUCLEOTIDE SEQUENCE [LARGE SCALE GENOMIC DNA]</scope>
    <source>
        <strain evidence="11 12">KCTC 42180</strain>
    </source>
</reference>
<dbReference type="GO" id="GO:0009279">
    <property type="term" value="C:cell outer membrane"/>
    <property type="evidence" value="ECO:0007669"/>
    <property type="project" value="UniProtKB-UniRule"/>
</dbReference>
<evidence type="ECO:0000256" key="1">
    <source>
        <dbReference type="ARBA" id="ARBA00004370"/>
    </source>
</evidence>
<dbReference type="PROSITE" id="PS51779">
    <property type="entry name" value="POTRA"/>
    <property type="match status" value="3"/>
</dbReference>
<feature type="domain" description="POTRA" evidence="10">
    <location>
        <begin position="305"/>
        <end position="388"/>
    </location>
</feature>
<dbReference type="PANTHER" id="PTHR12815">
    <property type="entry name" value="SORTING AND ASSEMBLY MACHINERY SAMM50 PROTEIN FAMILY MEMBER"/>
    <property type="match status" value="1"/>
</dbReference>
<comment type="caution">
    <text evidence="11">The sequence shown here is derived from an EMBL/GenBank/DDBJ whole genome shotgun (WGS) entry which is preliminary data.</text>
</comment>
<dbReference type="PANTHER" id="PTHR12815:SF47">
    <property type="entry name" value="TRANSLOCATION AND ASSEMBLY MODULE SUBUNIT TAMA"/>
    <property type="match status" value="1"/>
</dbReference>
<dbReference type="Proteomes" id="UP000321580">
    <property type="component" value="Unassembled WGS sequence"/>
</dbReference>
<keyword evidence="7" id="KW-0998">Cell outer membrane</keyword>
<protein>
    <recommendedName>
        <fullName evidence="8">Outer membrane protein assembly factor BamA</fullName>
    </recommendedName>
</protein>
<gene>
    <name evidence="11" type="primary">bamA</name>
    <name evidence="11" type="ORF">FRY97_17315</name>
</gene>
<evidence type="ECO:0000256" key="7">
    <source>
        <dbReference type="ARBA" id="ARBA00023237"/>
    </source>
</evidence>